<sequence>MFKNTFQSGFLSILYSIGSKPLQIWDKKVRNGHIKRITDNDIQSLVLEILGSNVSTTYITCPADPRKTLGIKLPFLVMIIKNLKKYFTFEVQVSLEDKFSKMVCSICIKRLEGVHRFAMMAYRTQEKLRSQLYNNIDNTNSVQDDEVQSIKDTAKKTEDRGLLHSILTKGVIEILTEDEPLGPSELNSQEDKRHTPSMEEMEVKVDPMLFLQCGMEQSASEASDSSDNEEEITGTHSPEPLPLTNK</sequence>
<evidence type="ECO:0000256" key="1">
    <source>
        <dbReference type="SAM" id="MobiDB-lite"/>
    </source>
</evidence>
<proteinExistence type="predicted"/>
<feature type="compositionally biased region" description="Basic and acidic residues" evidence="1">
    <location>
        <begin position="189"/>
        <end position="198"/>
    </location>
</feature>
<keyword evidence="4" id="KW-1185">Reference proteome</keyword>
<evidence type="ECO:0000259" key="2">
    <source>
        <dbReference type="Pfam" id="PF05018"/>
    </source>
</evidence>
<evidence type="ECO:0000313" key="3">
    <source>
        <dbReference type="EMBL" id="KMQ96439.1"/>
    </source>
</evidence>
<accession>A0A0J7L1T3</accession>
<feature type="region of interest" description="Disordered" evidence="1">
    <location>
        <begin position="212"/>
        <end position="246"/>
    </location>
</feature>
<gene>
    <name evidence="3" type="ORF">RF55_3268</name>
</gene>
<comment type="caution">
    <text evidence="3">The sequence shown here is derived from an EMBL/GenBank/DDBJ whole genome shotgun (WGS) entry which is preliminary data.</text>
</comment>
<dbReference type="Proteomes" id="UP000036403">
    <property type="component" value="Unassembled WGS sequence"/>
</dbReference>
<dbReference type="InterPro" id="IPR040441">
    <property type="entry name" value="CFA20/CFAP20DC"/>
</dbReference>
<dbReference type="PANTHER" id="PTHR12458">
    <property type="entry name" value="ORF PROTEIN"/>
    <property type="match status" value="1"/>
</dbReference>
<evidence type="ECO:0000313" key="4">
    <source>
        <dbReference type="Proteomes" id="UP000036403"/>
    </source>
</evidence>
<organism evidence="3 4">
    <name type="scientific">Lasius niger</name>
    <name type="common">Black garden ant</name>
    <dbReference type="NCBI Taxonomy" id="67767"/>
    <lineage>
        <taxon>Eukaryota</taxon>
        <taxon>Metazoa</taxon>
        <taxon>Ecdysozoa</taxon>
        <taxon>Arthropoda</taxon>
        <taxon>Hexapoda</taxon>
        <taxon>Insecta</taxon>
        <taxon>Pterygota</taxon>
        <taxon>Neoptera</taxon>
        <taxon>Endopterygota</taxon>
        <taxon>Hymenoptera</taxon>
        <taxon>Apocrita</taxon>
        <taxon>Aculeata</taxon>
        <taxon>Formicoidea</taxon>
        <taxon>Formicidae</taxon>
        <taxon>Formicinae</taxon>
        <taxon>Lasius</taxon>
        <taxon>Lasius</taxon>
    </lineage>
</organism>
<dbReference type="Gene3D" id="3.40.1800.20">
    <property type="match status" value="1"/>
</dbReference>
<reference evidence="3 4" key="1">
    <citation type="submission" date="2015-04" db="EMBL/GenBank/DDBJ databases">
        <title>Lasius niger genome sequencing.</title>
        <authorList>
            <person name="Konorov E.A."/>
            <person name="Nikitin M.A."/>
            <person name="Kirill M.V."/>
            <person name="Chang P."/>
        </authorList>
    </citation>
    <scope>NUCLEOTIDE SEQUENCE [LARGE SCALE GENOMIC DNA]</scope>
    <source>
        <tissue evidence="3">Whole</tissue>
    </source>
</reference>
<feature type="domain" description="CFA20" evidence="2">
    <location>
        <begin position="1"/>
        <end position="101"/>
    </location>
</feature>
<dbReference type="EMBL" id="LBMM01001364">
    <property type="protein sequence ID" value="KMQ96439.1"/>
    <property type="molecule type" value="Genomic_DNA"/>
</dbReference>
<protein>
    <submittedName>
        <fullName evidence="3">Serendipity locus protein h-1</fullName>
    </submittedName>
</protein>
<dbReference type="Pfam" id="PF05018">
    <property type="entry name" value="CFA20_dom"/>
    <property type="match status" value="1"/>
</dbReference>
<feature type="region of interest" description="Disordered" evidence="1">
    <location>
        <begin position="178"/>
        <end position="198"/>
    </location>
</feature>
<dbReference type="AlphaFoldDB" id="A0A0J7L1T3"/>
<dbReference type="OrthoDB" id="7486196at2759"/>
<name>A0A0J7L1T3_LASNI</name>
<dbReference type="InterPro" id="IPR007714">
    <property type="entry name" value="CFA20_dom"/>
</dbReference>
<dbReference type="STRING" id="67767.A0A0J7L1T3"/>
<dbReference type="SUPFAM" id="SSF57716">
    <property type="entry name" value="Glucocorticoid receptor-like (DNA-binding domain)"/>
    <property type="match status" value="1"/>
</dbReference>
<dbReference type="PaxDb" id="67767-A0A0J7L1T3"/>